<sequence length="152" mass="17163">MTSTAIMNQYQLDTVINVRYKGTYLSRARAREVTPSPFIPKVCAQGRPPFQGRPPSTNSRRDRLSAVRHPLVDVGYRFRYRKRVAGSCRLGFVGRRGGDELALFAAKILYAYAHALKSDSTSREYGSDGRVQDMSKELSDLQQELTPQFGEE</sequence>
<reference evidence="2 3" key="1">
    <citation type="submission" date="2023-08" db="EMBL/GenBank/DDBJ databases">
        <title>A Necator americanus chromosomal reference genome.</title>
        <authorList>
            <person name="Ilik V."/>
            <person name="Petrzelkova K.J."/>
            <person name="Pardy F."/>
            <person name="Fuh T."/>
            <person name="Niatou-Singa F.S."/>
            <person name="Gouil Q."/>
            <person name="Baker L."/>
            <person name="Ritchie M.E."/>
            <person name="Jex A.R."/>
            <person name="Gazzola D."/>
            <person name="Li H."/>
            <person name="Toshio Fujiwara R."/>
            <person name="Zhan B."/>
            <person name="Aroian R.V."/>
            <person name="Pafco B."/>
            <person name="Schwarz E.M."/>
        </authorList>
    </citation>
    <scope>NUCLEOTIDE SEQUENCE [LARGE SCALE GENOMIC DNA]</scope>
    <source>
        <strain evidence="2 3">Aroian</strain>
        <tissue evidence="2">Whole animal</tissue>
    </source>
</reference>
<comment type="caution">
    <text evidence="2">The sequence shown here is derived from an EMBL/GenBank/DDBJ whole genome shotgun (WGS) entry which is preliminary data.</text>
</comment>
<dbReference type="EMBL" id="JAVFWL010000003">
    <property type="protein sequence ID" value="KAK6740901.1"/>
    <property type="molecule type" value="Genomic_DNA"/>
</dbReference>
<protein>
    <submittedName>
        <fullName evidence="2">Uncharacterized protein</fullName>
    </submittedName>
</protein>
<evidence type="ECO:0000313" key="2">
    <source>
        <dbReference type="EMBL" id="KAK6740901.1"/>
    </source>
</evidence>
<proteinExistence type="predicted"/>
<keyword evidence="3" id="KW-1185">Reference proteome</keyword>
<feature type="region of interest" description="Disordered" evidence="1">
    <location>
        <begin position="119"/>
        <end position="152"/>
    </location>
</feature>
<feature type="compositionally biased region" description="Basic and acidic residues" evidence="1">
    <location>
        <begin position="119"/>
        <end position="139"/>
    </location>
</feature>
<evidence type="ECO:0000313" key="3">
    <source>
        <dbReference type="Proteomes" id="UP001303046"/>
    </source>
</evidence>
<dbReference type="Proteomes" id="UP001303046">
    <property type="component" value="Unassembled WGS sequence"/>
</dbReference>
<accession>A0ABR1CRC4</accession>
<name>A0ABR1CRC4_NECAM</name>
<gene>
    <name evidence="2" type="primary">Necator_chrIII.g9776</name>
    <name evidence="2" type="ORF">RB195_009011</name>
</gene>
<evidence type="ECO:0000256" key="1">
    <source>
        <dbReference type="SAM" id="MobiDB-lite"/>
    </source>
</evidence>
<organism evidence="2 3">
    <name type="scientific">Necator americanus</name>
    <name type="common">Human hookworm</name>
    <dbReference type="NCBI Taxonomy" id="51031"/>
    <lineage>
        <taxon>Eukaryota</taxon>
        <taxon>Metazoa</taxon>
        <taxon>Ecdysozoa</taxon>
        <taxon>Nematoda</taxon>
        <taxon>Chromadorea</taxon>
        <taxon>Rhabditida</taxon>
        <taxon>Rhabditina</taxon>
        <taxon>Rhabditomorpha</taxon>
        <taxon>Strongyloidea</taxon>
        <taxon>Ancylostomatidae</taxon>
        <taxon>Bunostominae</taxon>
        <taxon>Necator</taxon>
    </lineage>
</organism>